<dbReference type="Proteomes" id="UP000316476">
    <property type="component" value="Unassembled WGS sequence"/>
</dbReference>
<evidence type="ECO:0000313" key="3">
    <source>
        <dbReference type="Proteomes" id="UP000316476"/>
    </source>
</evidence>
<organism evidence="2 3">
    <name type="scientific">Crateriforma conspicua</name>
    <dbReference type="NCBI Taxonomy" id="2527996"/>
    <lineage>
        <taxon>Bacteria</taxon>
        <taxon>Pseudomonadati</taxon>
        <taxon>Planctomycetota</taxon>
        <taxon>Planctomycetia</taxon>
        <taxon>Planctomycetales</taxon>
        <taxon>Planctomycetaceae</taxon>
        <taxon>Crateriforma</taxon>
    </lineage>
</organism>
<sequence length="402" mass="43660">MEVAKLKSIPESQASTAVHWDANVLHACRVHRTWWGGFSFRHASQDFTRSAEDVALSDLLNSLGHDLSADRLVVGCPLSLCQVRVSADSPVPIESSNGVAGRQLRFNDVSREMNGGTVLQSFRLSDHFGGHRVDVTTPGGQLRSIVSALHGGPAAQEVNVVNDRSQVVAITPDLIVPSAGWNRPFRSSSMVAVHVFLGLRDQWVCVCCGGVPVLVRRCPLPGGDEASGVLDVVEGLVDEASGRLFRHRPASRFAADLVVVYGRDELKSLISTTAWGRRWGQRWTWLPAQTLDRESIAMNLALRGQVSDSNGTSSTPPSSPHSNPANPNSPHRRASSEKDRSMSSGGSSALPRTVFVRRQRPPKPSAKSTIRSWSVRLVALGRWSQACFEKIVRPAPLGSRTH</sequence>
<dbReference type="AlphaFoldDB" id="A0A5C6FRA2"/>
<gene>
    <name evidence="2" type="ORF">V7x_47500</name>
</gene>
<feature type="compositionally biased region" description="Low complexity" evidence="1">
    <location>
        <begin position="312"/>
        <end position="329"/>
    </location>
</feature>
<comment type="caution">
    <text evidence="2">The sequence shown here is derived from an EMBL/GenBank/DDBJ whole genome shotgun (WGS) entry which is preliminary data.</text>
</comment>
<proteinExistence type="predicted"/>
<evidence type="ECO:0000313" key="2">
    <source>
        <dbReference type="EMBL" id="TWU63013.1"/>
    </source>
</evidence>
<protein>
    <submittedName>
        <fullName evidence="2">Uncharacterized protein</fullName>
    </submittedName>
</protein>
<dbReference type="EMBL" id="SJPZ01000002">
    <property type="protein sequence ID" value="TWU63013.1"/>
    <property type="molecule type" value="Genomic_DNA"/>
</dbReference>
<feature type="region of interest" description="Disordered" evidence="1">
    <location>
        <begin position="306"/>
        <end position="369"/>
    </location>
</feature>
<evidence type="ECO:0000256" key="1">
    <source>
        <dbReference type="SAM" id="MobiDB-lite"/>
    </source>
</evidence>
<dbReference type="OrthoDB" id="240080at2"/>
<name>A0A5C6FRA2_9PLAN</name>
<dbReference type="RefSeq" id="WP_146415704.1">
    <property type="nucleotide sequence ID" value="NZ_SJPZ01000002.1"/>
</dbReference>
<accession>A0A5C6FRA2</accession>
<reference evidence="2 3" key="1">
    <citation type="submission" date="2019-02" db="EMBL/GenBank/DDBJ databases">
        <title>Deep-cultivation of Planctomycetes and their phenomic and genomic characterization uncovers novel biology.</title>
        <authorList>
            <person name="Wiegand S."/>
            <person name="Jogler M."/>
            <person name="Boedeker C."/>
            <person name="Pinto D."/>
            <person name="Vollmers J."/>
            <person name="Rivas-Marin E."/>
            <person name="Kohn T."/>
            <person name="Peeters S.H."/>
            <person name="Heuer A."/>
            <person name="Rast P."/>
            <person name="Oberbeckmann S."/>
            <person name="Bunk B."/>
            <person name="Jeske O."/>
            <person name="Meyerdierks A."/>
            <person name="Storesund J.E."/>
            <person name="Kallscheuer N."/>
            <person name="Luecker S."/>
            <person name="Lage O.M."/>
            <person name="Pohl T."/>
            <person name="Merkel B.J."/>
            <person name="Hornburger P."/>
            <person name="Mueller R.-W."/>
            <person name="Bruemmer F."/>
            <person name="Labrenz M."/>
            <person name="Spormann A.M."/>
            <person name="Op Den Camp H."/>
            <person name="Overmann J."/>
            <person name="Amann R."/>
            <person name="Jetten M.S.M."/>
            <person name="Mascher T."/>
            <person name="Medema M.H."/>
            <person name="Devos D.P."/>
            <person name="Kaster A.-K."/>
            <person name="Ovreas L."/>
            <person name="Rohde M."/>
            <person name="Galperin M.Y."/>
            <person name="Jogler C."/>
        </authorList>
    </citation>
    <scope>NUCLEOTIDE SEQUENCE [LARGE SCALE GENOMIC DNA]</scope>
    <source>
        <strain evidence="2 3">V7</strain>
    </source>
</reference>